<keyword evidence="1" id="KW-0547">Nucleotide-binding</keyword>
<accession>A0ACC5REF4</accession>
<name>A0ACC5REF4_9HYPH</name>
<organism evidence="1 2">
    <name type="scientific">Taklimakanibacter albus</name>
    <dbReference type="NCBI Taxonomy" id="2800327"/>
    <lineage>
        <taxon>Bacteria</taxon>
        <taxon>Pseudomonadati</taxon>
        <taxon>Pseudomonadota</taxon>
        <taxon>Alphaproteobacteria</taxon>
        <taxon>Hyphomicrobiales</taxon>
        <taxon>Aestuariivirgaceae</taxon>
        <taxon>Taklimakanibacter</taxon>
    </lineage>
</organism>
<keyword evidence="2" id="KW-1185">Reference proteome</keyword>
<protein>
    <submittedName>
        <fullName evidence="1">Double-strand break repair helicase AddA</fullName>
    </submittedName>
</protein>
<sequence length="1111" mass="123866">MKLPQASYDQRRASNPQRSVWVAANAGSGKTHVLVDRVIRLMLSGTPPDKILCITFTKAAAAEMASRLHGRLSKWVVLEDDDLVAHIHAMGHHDVTADTLQRARELFTLALETPGGLKIQTIHAFCERLLQLFPVEAGVVPGFEVMDERSAAELLDQARRRIIAEAEMADDPALKRIVARAQAEAFEDLLRTILLKRSDLSLDLDYLRHELGLRPEDTAESLDQRLMDIDVPLYDQMIATLAQSAGATDQKSAVMLGRIKSGERDVFKDLFLKKDLKPKALSSIASKKLQTAEPWLAEAIEREMDRVVKLLGKSATLDMMLATEALVGLAARIINDYERLKRLYGRYDFEDLILRTKRLLVEQVSAAWVLFKLDGGIDHILVDEAQDTSPAQWQIVKALAGEFFAGAGARIDMVRTLFVVGDRKQSIFSFQGADPAAFEETRTYFEARLSEADGLDTVSLSISYRSTETVLDAVDAVFSGDVARRGLITDSDGDILHEAVRKGHAGLIELWPVTLKDEKPDYDPWLVPVDRIDRNHPARKLAQRIAETIAQWLREKRLITALGRPVTPGDILILVRSRNDFFSSMLRELNRCRVPVAGADRVTLNDHIAVQDLLVLGQFIVLPEDDHALACLLKSPLISHPSGRAFNDDDLFALAHGRGRKSLWRRLEESKALSPIADRLRRWIDWGSKETPFGFYARVLGEDMPSVRQNILSRLGPEAIDLIDAFLNLALDYEQRETPSLQGFLHWFTSADTEIRRDMDQSGDVVRIMTVHGAKGLEAPIVFLPDTCTPPDDRNEVQPLLLPAPEGRLIPFWRFSGGVEAPEVSRKRDLLRDQRMDEYRRQLYVGLTRARDELYVCGYTSDDVPKSGSWYALIEASLAGERSSEGVLRIEGAQTAELIPATRAEPAPPAVTETPAWLRQKPPRESAGNDWINPSRLVRKGPVVASAAMEQGRALHRLFQLLPDLRPERRRAAAAELLERRGITGEAARSLAEKVVAIIEDPAFAAWFDGTGLAEIPLMAELGPQGLLAGQVDRLVVREDEVLILDYKSDRSPPDDPAGIPEAYIAQLAAYRAALTRMFPGRAVTAALLWTETPRLMTIPPELLDRVMPAM</sequence>
<evidence type="ECO:0000313" key="1">
    <source>
        <dbReference type="EMBL" id="MBK1871033.1"/>
    </source>
</evidence>
<dbReference type="Proteomes" id="UP000616151">
    <property type="component" value="Unassembled WGS sequence"/>
</dbReference>
<comment type="caution">
    <text evidence="1">The sequence shown here is derived from an EMBL/GenBank/DDBJ whole genome shotgun (WGS) entry which is preliminary data.</text>
</comment>
<evidence type="ECO:0000313" key="2">
    <source>
        <dbReference type="Proteomes" id="UP000616151"/>
    </source>
</evidence>
<keyword evidence="1" id="KW-0067">ATP-binding</keyword>
<keyword evidence="1" id="KW-0378">Hydrolase</keyword>
<proteinExistence type="predicted"/>
<keyword evidence="1" id="KW-0347">Helicase</keyword>
<dbReference type="EMBL" id="JAENHL010000008">
    <property type="protein sequence ID" value="MBK1871033.1"/>
    <property type="molecule type" value="Genomic_DNA"/>
</dbReference>
<gene>
    <name evidence="1" type="primary">addA</name>
    <name evidence="1" type="ORF">JHL16_32000</name>
</gene>
<reference evidence="1" key="1">
    <citation type="submission" date="2021-01" db="EMBL/GenBank/DDBJ databases">
        <authorList>
            <person name="Sun Q."/>
        </authorList>
    </citation>
    <scope>NUCLEOTIDE SEQUENCE</scope>
    <source>
        <strain evidence="1">YIM B02566</strain>
    </source>
</reference>